<dbReference type="AlphaFoldDB" id="A0A6A5VBC6"/>
<proteinExistence type="predicted"/>
<name>A0A6A5VBC6_9PLEO</name>
<dbReference type="Proteomes" id="UP000800036">
    <property type="component" value="Unassembled WGS sequence"/>
</dbReference>
<accession>A0A6A5VBC6</accession>
<evidence type="ECO:0000313" key="3">
    <source>
        <dbReference type="Proteomes" id="UP000800036"/>
    </source>
</evidence>
<reference evidence="2" key="1">
    <citation type="journal article" date="2020" name="Stud. Mycol.">
        <title>101 Dothideomycetes genomes: a test case for predicting lifestyles and emergence of pathogens.</title>
        <authorList>
            <person name="Haridas S."/>
            <person name="Albert R."/>
            <person name="Binder M."/>
            <person name="Bloem J."/>
            <person name="Labutti K."/>
            <person name="Salamov A."/>
            <person name="Andreopoulos B."/>
            <person name="Baker S."/>
            <person name="Barry K."/>
            <person name="Bills G."/>
            <person name="Bluhm B."/>
            <person name="Cannon C."/>
            <person name="Castanera R."/>
            <person name="Culley D."/>
            <person name="Daum C."/>
            <person name="Ezra D."/>
            <person name="Gonzalez J."/>
            <person name="Henrissat B."/>
            <person name="Kuo A."/>
            <person name="Liang C."/>
            <person name="Lipzen A."/>
            <person name="Lutzoni F."/>
            <person name="Magnuson J."/>
            <person name="Mondo S."/>
            <person name="Nolan M."/>
            <person name="Ohm R."/>
            <person name="Pangilinan J."/>
            <person name="Park H.-J."/>
            <person name="Ramirez L."/>
            <person name="Alfaro M."/>
            <person name="Sun H."/>
            <person name="Tritt A."/>
            <person name="Yoshinaga Y."/>
            <person name="Zwiers L.-H."/>
            <person name="Turgeon B."/>
            <person name="Goodwin S."/>
            <person name="Spatafora J."/>
            <person name="Crous P."/>
            <person name="Grigoriev I."/>
        </authorList>
    </citation>
    <scope>NUCLEOTIDE SEQUENCE</scope>
    <source>
        <strain evidence="2">CBS 107.79</strain>
    </source>
</reference>
<sequence length="105" mass="11080">MALTHSSPSGMVPRSKTSSPKASATLLAPISKAAVPLASCLAHHSSTTSLPSSISGKQCIASQLRHVSHLHTPPCFQSLVDARGFRNLLAFSRSNTQGFARISKR</sequence>
<evidence type="ECO:0000256" key="1">
    <source>
        <dbReference type="SAM" id="MobiDB-lite"/>
    </source>
</evidence>
<organism evidence="2 3">
    <name type="scientific">Bimuria novae-zelandiae CBS 107.79</name>
    <dbReference type="NCBI Taxonomy" id="1447943"/>
    <lineage>
        <taxon>Eukaryota</taxon>
        <taxon>Fungi</taxon>
        <taxon>Dikarya</taxon>
        <taxon>Ascomycota</taxon>
        <taxon>Pezizomycotina</taxon>
        <taxon>Dothideomycetes</taxon>
        <taxon>Pleosporomycetidae</taxon>
        <taxon>Pleosporales</taxon>
        <taxon>Massarineae</taxon>
        <taxon>Didymosphaeriaceae</taxon>
        <taxon>Bimuria</taxon>
    </lineage>
</organism>
<gene>
    <name evidence="2" type="ORF">BU23DRAFT_161842</name>
</gene>
<dbReference type="EMBL" id="ML976687">
    <property type="protein sequence ID" value="KAF1972326.1"/>
    <property type="molecule type" value="Genomic_DNA"/>
</dbReference>
<evidence type="ECO:0000313" key="2">
    <source>
        <dbReference type="EMBL" id="KAF1972326.1"/>
    </source>
</evidence>
<feature type="compositionally biased region" description="Polar residues" evidence="1">
    <location>
        <begin position="1"/>
        <end position="22"/>
    </location>
</feature>
<feature type="region of interest" description="Disordered" evidence="1">
    <location>
        <begin position="1"/>
        <end position="23"/>
    </location>
</feature>
<protein>
    <submittedName>
        <fullName evidence="2">Uncharacterized protein</fullName>
    </submittedName>
</protein>
<keyword evidence="3" id="KW-1185">Reference proteome</keyword>